<dbReference type="SUPFAM" id="SSF64518">
    <property type="entry name" value="Phase 1 flagellin"/>
    <property type="match status" value="1"/>
</dbReference>
<dbReference type="EMBL" id="WOFV02000002">
    <property type="protein sequence ID" value="NAS16467.1"/>
    <property type="molecule type" value="Genomic_DNA"/>
</dbReference>
<keyword evidence="4" id="KW-0964">Secreted</keyword>
<dbReference type="InterPro" id="IPR042187">
    <property type="entry name" value="Flagellin_C_sub2"/>
</dbReference>
<comment type="similarity">
    <text evidence="1 4">Belongs to the bacterial flagellin family.</text>
</comment>
<dbReference type="PRINTS" id="PR00207">
    <property type="entry name" value="FLAGELLIN"/>
</dbReference>
<dbReference type="Proteomes" id="UP000474042">
    <property type="component" value="Unassembled WGS sequence"/>
</dbReference>
<dbReference type="GO" id="GO:0009288">
    <property type="term" value="C:bacterial-type flagellum"/>
    <property type="evidence" value="ECO:0007669"/>
    <property type="project" value="UniProtKB-SubCell"/>
</dbReference>
<keyword evidence="7" id="KW-0966">Cell projection</keyword>
<reference evidence="7 8" key="1">
    <citation type="submission" date="2020-01" db="EMBL/GenBank/DDBJ databases">
        <title>Genome sequence of a 1,3-propanediol producer, Clostridium butyricum S3.</title>
        <authorList>
            <person name="Zhou J."/>
        </authorList>
    </citation>
    <scope>NUCLEOTIDE SEQUENCE [LARGE SCALE GENOMIC DNA]</scope>
    <source>
        <strain evidence="7 8">S3</strain>
    </source>
</reference>
<evidence type="ECO:0000259" key="6">
    <source>
        <dbReference type="Pfam" id="PF00700"/>
    </source>
</evidence>
<dbReference type="RefSeq" id="WP_058141746.1">
    <property type="nucleotide sequence ID" value="NZ_BTGE01000007.1"/>
</dbReference>
<keyword evidence="3 4" id="KW-0975">Bacterial flagellum</keyword>
<evidence type="ECO:0000313" key="8">
    <source>
        <dbReference type="Proteomes" id="UP000474042"/>
    </source>
</evidence>
<dbReference type="InterPro" id="IPR046358">
    <property type="entry name" value="Flagellin_C"/>
</dbReference>
<comment type="function">
    <text evidence="4">Flagellin is the subunit protein which polymerizes to form the filaments of bacterial flagella.</text>
</comment>
<dbReference type="InterPro" id="IPR001492">
    <property type="entry name" value="Flagellin"/>
</dbReference>
<dbReference type="PANTHER" id="PTHR42792:SF2">
    <property type="entry name" value="FLAGELLIN"/>
    <property type="match status" value="1"/>
</dbReference>
<evidence type="ECO:0000256" key="3">
    <source>
        <dbReference type="ARBA" id="ARBA00023143"/>
    </source>
</evidence>
<feature type="domain" description="Flagellin N-terminal" evidence="5">
    <location>
        <begin position="3"/>
        <end position="139"/>
    </location>
</feature>
<dbReference type="KEGG" id="cbut:ATN24_04940"/>
<keyword evidence="7" id="KW-0969">Cilium</keyword>
<dbReference type="GO" id="GO:0005198">
    <property type="term" value="F:structural molecule activity"/>
    <property type="evidence" value="ECO:0007669"/>
    <property type="project" value="UniProtKB-UniRule"/>
</dbReference>
<organism evidence="7 8">
    <name type="scientific">Clostridium butyricum</name>
    <dbReference type="NCBI Taxonomy" id="1492"/>
    <lineage>
        <taxon>Bacteria</taxon>
        <taxon>Bacillati</taxon>
        <taxon>Bacillota</taxon>
        <taxon>Clostridia</taxon>
        <taxon>Eubacteriales</taxon>
        <taxon>Clostridiaceae</taxon>
        <taxon>Clostridium</taxon>
    </lineage>
</organism>
<dbReference type="Gene3D" id="6.10.10.10">
    <property type="entry name" value="Flagellar export chaperone, C-terminal domain"/>
    <property type="match status" value="1"/>
</dbReference>
<dbReference type="PANTHER" id="PTHR42792">
    <property type="entry name" value="FLAGELLIN"/>
    <property type="match status" value="1"/>
</dbReference>
<dbReference type="Gene3D" id="1.20.1330.10">
    <property type="entry name" value="f41 fragment of flagellin, N-terminal domain"/>
    <property type="match status" value="2"/>
</dbReference>
<feature type="domain" description="Flagellin C-terminal" evidence="6">
    <location>
        <begin position="466"/>
        <end position="551"/>
    </location>
</feature>
<protein>
    <recommendedName>
        <fullName evidence="2 4">Flagellin</fullName>
    </recommendedName>
</protein>
<accession>A0A6L9EIS3</accession>
<dbReference type="Pfam" id="PF00669">
    <property type="entry name" value="Flagellin_N"/>
    <property type="match status" value="1"/>
</dbReference>
<evidence type="ECO:0000256" key="1">
    <source>
        <dbReference type="ARBA" id="ARBA00005709"/>
    </source>
</evidence>
<sequence length="552" mass="57230">MIINHNLGAINAQRNMGINSGAAAKSMEKLSSGLKINRAGDDAAGLSISEKMRAQIRGLDQASTNAEDGISMIQTTEGALNETHSILQRMRELSVQSSNGTNTDQDRAAIQEEITQLKDEVNRISETTEFNSQKLLDGSLNGGAANSTSGAAIFKGTAGTFTGIDSKAADGSATDFTIADTISIDGKDIKVDWNKYLSDEDKALISGDYSTTNMSADQTKKIASALEKAINSAIDDSGISVDHVKVSSTGAGVIGITSGTKGSESKVTIGASVANSVITNMFRAGTAANAEQAAAAATGGTSTAGQWKASEALAGTEKIQVTINGKEMSVTAPTTTAGTTDMKTYAASLQTAINAQITANNTAAGYTSTDDEGALKHVQVKLTDDGRLQISSESGLVELSDITEGTLEKLGLDTSKNSTGGNGGLKFQIGANRSQTIDFTVADMSSSALGIAGVDVSKQAGAEKAIDSLDTAITKVSTQRSKLGAIQNRLEHTINNLGTASENLTSAESRIRDTDMASEMSEYSKNNILQQAAQAMLAQAKSAPEQVLQLLR</sequence>
<dbReference type="GO" id="GO:0005576">
    <property type="term" value="C:extracellular region"/>
    <property type="evidence" value="ECO:0007669"/>
    <property type="project" value="UniProtKB-SubCell"/>
</dbReference>
<gene>
    <name evidence="7" type="ORF">GND98_000915</name>
</gene>
<evidence type="ECO:0000256" key="4">
    <source>
        <dbReference type="RuleBase" id="RU362073"/>
    </source>
</evidence>
<proteinExistence type="inferred from homology"/>
<dbReference type="InterPro" id="IPR001029">
    <property type="entry name" value="Flagellin_N"/>
</dbReference>
<name>A0A6L9EIS3_CLOBU</name>
<dbReference type="Pfam" id="PF00700">
    <property type="entry name" value="Flagellin_C"/>
    <property type="match status" value="1"/>
</dbReference>
<dbReference type="AlphaFoldDB" id="A0A6L9EIS3"/>
<evidence type="ECO:0000256" key="2">
    <source>
        <dbReference type="ARBA" id="ARBA00020110"/>
    </source>
</evidence>
<comment type="subcellular location">
    <subcellularLocation>
        <location evidence="4">Secreted</location>
    </subcellularLocation>
    <subcellularLocation>
        <location evidence="4">Bacterial flagellum</location>
    </subcellularLocation>
</comment>
<dbReference type="Gene3D" id="3.30.70.2120">
    <property type="match status" value="1"/>
</dbReference>
<dbReference type="OrthoDB" id="9796789at2"/>
<evidence type="ECO:0000259" key="5">
    <source>
        <dbReference type="Pfam" id="PF00669"/>
    </source>
</evidence>
<keyword evidence="7" id="KW-0282">Flagellum</keyword>
<comment type="caution">
    <text evidence="7">The sequence shown here is derived from an EMBL/GenBank/DDBJ whole genome shotgun (WGS) entry which is preliminary data.</text>
</comment>
<evidence type="ECO:0000313" key="7">
    <source>
        <dbReference type="EMBL" id="NAS16467.1"/>
    </source>
</evidence>